<sequence length="420" mass="46220">MDRGSDRRARIMREAATHFLQDGFERTSMDRIAASAKVSKQAIYEHFDDKEDLFDRVVRAGLSPGDDGTIIDSDDLRATLASYAESLFNAFVKPRNYGLFRANIVATRKFPQLAADLHDYRRSQSHKLAAYLERQVDEGRISPFEGDSVDLATRLGAMGVEGTRYFLGYPLPRKAPRTAQAWLAAKVFADGVGTEGISGAGGTDGCDPQPPFVAALSGPPGKAQMRLPPERFAALCDAAIDEFLAHGFEGASLEPITTAAGIGRATIYRQFGGKAGLFAYVVAREIAAQWRDIAIPDGETPFERMEALCRQVLDLHLMPRSLSMHYLLVQESDLFPELARTFYDMQVDRAGRPFAGILREAGMPTPGPALLRIFFTLASYGVRYVVSLRPVTTAEREMVSRQAASIILRGMACETLHETE</sequence>
<evidence type="ECO:0000259" key="5">
    <source>
        <dbReference type="PROSITE" id="PS50977"/>
    </source>
</evidence>
<dbReference type="SUPFAM" id="SSF46689">
    <property type="entry name" value="Homeodomain-like"/>
    <property type="match status" value="2"/>
</dbReference>
<dbReference type="SUPFAM" id="SSF48498">
    <property type="entry name" value="Tetracyclin repressor-like, C-terminal domain"/>
    <property type="match status" value="1"/>
</dbReference>
<feature type="DNA-binding region" description="H-T-H motif" evidence="4">
    <location>
        <begin position="28"/>
        <end position="47"/>
    </location>
</feature>
<dbReference type="FunFam" id="1.10.10.60:FF:000141">
    <property type="entry name" value="TetR family transcriptional regulator"/>
    <property type="match status" value="1"/>
</dbReference>
<organism evidence="6 7">
    <name type="scientific">Caenibius tardaugens NBRC 16725</name>
    <dbReference type="NCBI Taxonomy" id="1219035"/>
    <lineage>
        <taxon>Bacteria</taxon>
        <taxon>Pseudomonadati</taxon>
        <taxon>Pseudomonadota</taxon>
        <taxon>Alphaproteobacteria</taxon>
        <taxon>Sphingomonadales</taxon>
        <taxon>Erythrobacteraceae</taxon>
        <taxon>Caenibius</taxon>
    </lineage>
</organism>
<name>U2Y366_9SPHN</name>
<feature type="domain" description="HTH tetR-type" evidence="5">
    <location>
        <begin position="5"/>
        <end position="65"/>
    </location>
</feature>
<gene>
    <name evidence="6" type="ORF">NT2_01_01540</name>
</gene>
<keyword evidence="3" id="KW-0804">Transcription</keyword>
<comment type="caution">
    <text evidence="6">The sequence shown here is derived from an EMBL/GenBank/DDBJ whole genome shotgun (WGS) entry which is preliminary data.</text>
</comment>
<reference evidence="6 7" key="1">
    <citation type="submission" date="2013-09" db="EMBL/GenBank/DDBJ databases">
        <title>Whole genome shotgun sequence of Novosphingobium tardaugens NBRC 16725.</title>
        <authorList>
            <person name="Isaki S."/>
            <person name="Hosoyama A."/>
            <person name="Tsuchikane K."/>
            <person name="Katsumata H."/>
            <person name="Ando Y."/>
            <person name="Yamazaki S."/>
            <person name="Fujita N."/>
        </authorList>
    </citation>
    <scope>NUCLEOTIDE SEQUENCE [LARGE SCALE GENOMIC DNA]</scope>
    <source>
        <strain evidence="6 7">NBRC 16725</strain>
    </source>
</reference>
<evidence type="ECO:0000313" key="7">
    <source>
        <dbReference type="Proteomes" id="UP000016568"/>
    </source>
</evidence>
<feature type="DNA-binding region" description="H-T-H motif" evidence="4">
    <location>
        <begin position="252"/>
        <end position="271"/>
    </location>
</feature>
<evidence type="ECO:0000256" key="3">
    <source>
        <dbReference type="ARBA" id="ARBA00023163"/>
    </source>
</evidence>
<dbReference type="Pfam" id="PF00440">
    <property type="entry name" value="TetR_N"/>
    <property type="match status" value="2"/>
</dbReference>
<dbReference type="EMBL" id="BASZ01000001">
    <property type="protein sequence ID" value="GAD47386.1"/>
    <property type="molecule type" value="Genomic_DNA"/>
</dbReference>
<dbReference type="PROSITE" id="PS50977">
    <property type="entry name" value="HTH_TETR_2"/>
    <property type="match status" value="2"/>
</dbReference>
<dbReference type="InterPro" id="IPR001647">
    <property type="entry name" value="HTH_TetR"/>
</dbReference>
<feature type="domain" description="HTH tetR-type" evidence="5">
    <location>
        <begin position="229"/>
        <end position="289"/>
    </location>
</feature>
<dbReference type="Proteomes" id="UP000016568">
    <property type="component" value="Unassembled WGS sequence"/>
</dbReference>
<dbReference type="InterPro" id="IPR050109">
    <property type="entry name" value="HTH-type_TetR-like_transc_reg"/>
</dbReference>
<evidence type="ECO:0000256" key="1">
    <source>
        <dbReference type="ARBA" id="ARBA00023015"/>
    </source>
</evidence>
<dbReference type="RefSeq" id="WP_021688293.1">
    <property type="nucleotide sequence ID" value="NZ_BASZ01000001.1"/>
</dbReference>
<dbReference type="InterPro" id="IPR009057">
    <property type="entry name" value="Homeodomain-like_sf"/>
</dbReference>
<dbReference type="GO" id="GO:0000976">
    <property type="term" value="F:transcription cis-regulatory region binding"/>
    <property type="evidence" value="ECO:0007669"/>
    <property type="project" value="TreeGrafter"/>
</dbReference>
<dbReference type="InterPro" id="IPR036271">
    <property type="entry name" value="Tet_transcr_reg_TetR-rel_C_sf"/>
</dbReference>
<dbReference type="PANTHER" id="PTHR30055:SF234">
    <property type="entry name" value="HTH-TYPE TRANSCRIPTIONAL REGULATOR BETI"/>
    <property type="match status" value="1"/>
</dbReference>
<dbReference type="AlphaFoldDB" id="U2Y366"/>
<keyword evidence="2 4" id="KW-0238">DNA-binding</keyword>
<keyword evidence="1" id="KW-0805">Transcription regulation</keyword>
<keyword evidence="7" id="KW-1185">Reference proteome</keyword>
<evidence type="ECO:0000313" key="6">
    <source>
        <dbReference type="EMBL" id="GAD47386.1"/>
    </source>
</evidence>
<evidence type="ECO:0000256" key="2">
    <source>
        <dbReference type="ARBA" id="ARBA00023125"/>
    </source>
</evidence>
<dbReference type="PRINTS" id="PR00455">
    <property type="entry name" value="HTHTETR"/>
</dbReference>
<dbReference type="PANTHER" id="PTHR30055">
    <property type="entry name" value="HTH-TYPE TRANSCRIPTIONAL REGULATOR RUTR"/>
    <property type="match status" value="1"/>
</dbReference>
<protein>
    <submittedName>
        <fullName evidence="6">Putative TetR family transcriptional regulator</fullName>
    </submittedName>
</protein>
<dbReference type="Gene3D" id="1.10.357.10">
    <property type="entry name" value="Tetracycline Repressor, domain 2"/>
    <property type="match status" value="2"/>
</dbReference>
<dbReference type="eggNOG" id="COG1309">
    <property type="taxonomic scope" value="Bacteria"/>
</dbReference>
<proteinExistence type="predicted"/>
<dbReference type="GO" id="GO:0003700">
    <property type="term" value="F:DNA-binding transcription factor activity"/>
    <property type="evidence" value="ECO:0007669"/>
    <property type="project" value="TreeGrafter"/>
</dbReference>
<evidence type="ECO:0000256" key="4">
    <source>
        <dbReference type="PROSITE-ProRule" id="PRU00335"/>
    </source>
</evidence>
<accession>U2Y366</accession>